<evidence type="ECO:0000256" key="2">
    <source>
        <dbReference type="ARBA" id="ARBA00022917"/>
    </source>
</evidence>
<feature type="compositionally biased region" description="Basic and acidic residues" evidence="4">
    <location>
        <begin position="238"/>
        <end position="247"/>
    </location>
</feature>
<evidence type="ECO:0000259" key="6">
    <source>
        <dbReference type="PROSITE" id="PS50404"/>
    </source>
</evidence>
<protein>
    <recommendedName>
        <fullName evidence="10">Elongation factor 1-gamma</fullName>
    </recommendedName>
</protein>
<evidence type="ECO:0000256" key="3">
    <source>
        <dbReference type="PROSITE-ProRule" id="PRU00519"/>
    </source>
</evidence>
<reference evidence="8 9" key="1">
    <citation type="submission" date="2014-04" db="EMBL/GenBank/DDBJ databases">
        <authorList>
            <consortium name="DOE Joint Genome Institute"/>
            <person name="Kuo A."/>
            <person name="Kohler A."/>
            <person name="Nagy L.G."/>
            <person name="Floudas D."/>
            <person name="Copeland A."/>
            <person name="Barry K.W."/>
            <person name="Cichocki N."/>
            <person name="Veneault-Fourrey C."/>
            <person name="LaButti K."/>
            <person name="Lindquist E.A."/>
            <person name="Lipzen A."/>
            <person name="Lundell T."/>
            <person name="Morin E."/>
            <person name="Murat C."/>
            <person name="Sun H."/>
            <person name="Tunlid A."/>
            <person name="Henrissat B."/>
            <person name="Grigoriev I.V."/>
            <person name="Hibbett D.S."/>
            <person name="Martin F."/>
            <person name="Nordberg H.P."/>
            <person name="Cantor M.N."/>
            <person name="Hua S.X."/>
        </authorList>
    </citation>
    <scope>NUCLEOTIDE SEQUENCE [LARGE SCALE GENOMIC DNA]</scope>
    <source>
        <strain evidence="8 9">Foug A</strain>
    </source>
</reference>
<dbReference type="Proteomes" id="UP000053989">
    <property type="component" value="Unassembled WGS sequence"/>
</dbReference>
<dbReference type="PROSITE" id="PS50040">
    <property type="entry name" value="EF1G_C"/>
    <property type="match status" value="1"/>
</dbReference>
<dbReference type="HOGENOM" id="CLU_011226_3_0_1"/>
<dbReference type="PANTHER" id="PTHR43986:SF1">
    <property type="entry name" value="ELONGATION FACTOR 1-GAMMA"/>
    <property type="match status" value="1"/>
</dbReference>
<gene>
    <name evidence="8" type="ORF">SCLCIDRAFT_1215673</name>
</gene>
<dbReference type="SFLD" id="SFLDG00358">
    <property type="entry name" value="Main_(cytGST)"/>
    <property type="match status" value="1"/>
</dbReference>
<dbReference type="InterPro" id="IPR036282">
    <property type="entry name" value="Glutathione-S-Trfase_C_sf"/>
</dbReference>
<evidence type="ECO:0000259" key="7">
    <source>
        <dbReference type="PROSITE" id="PS50405"/>
    </source>
</evidence>
<reference evidence="9" key="2">
    <citation type="submission" date="2015-01" db="EMBL/GenBank/DDBJ databases">
        <title>Evolutionary Origins and Diversification of the Mycorrhizal Mutualists.</title>
        <authorList>
            <consortium name="DOE Joint Genome Institute"/>
            <consortium name="Mycorrhizal Genomics Consortium"/>
            <person name="Kohler A."/>
            <person name="Kuo A."/>
            <person name="Nagy L.G."/>
            <person name="Floudas D."/>
            <person name="Copeland A."/>
            <person name="Barry K.W."/>
            <person name="Cichocki N."/>
            <person name="Veneault-Fourrey C."/>
            <person name="LaButti K."/>
            <person name="Lindquist E.A."/>
            <person name="Lipzen A."/>
            <person name="Lundell T."/>
            <person name="Morin E."/>
            <person name="Murat C."/>
            <person name="Riley R."/>
            <person name="Ohm R."/>
            <person name="Sun H."/>
            <person name="Tunlid A."/>
            <person name="Henrissat B."/>
            <person name="Grigoriev I.V."/>
            <person name="Hibbett D.S."/>
            <person name="Martin F."/>
        </authorList>
    </citation>
    <scope>NUCLEOTIDE SEQUENCE [LARGE SCALE GENOMIC DNA]</scope>
    <source>
        <strain evidence="9">Foug A</strain>
    </source>
</reference>
<dbReference type="SUPFAM" id="SSF52833">
    <property type="entry name" value="Thioredoxin-like"/>
    <property type="match status" value="1"/>
</dbReference>
<dbReference type="InterPro" id="IPR036249">
    <property type="entry name" value="Thioredoxin-like_sf"/>
</dbReference>
<dbReference type="Gene3D" id="3.30.70.1010">
    <property type="entry name" value="Translation elongation factor EF1B, gamma chain, conserved domain"/>
    <property type="match status" value="1"/>
</dbReference>
<accession>A0A0C3AAB9</accession>
<dbReference type="CDD" id="cd03181">
    <property type="entry name" value="GST_C_EF1Bgamma_like"/>
    <property type="match status" value="1"/>
</dbReference>
<feature type="domain" description="GST C-terminal" evidence="7">
    <location>
        <begin position="89"/>
        <end position="233"/>
    </location>
</feature>
<dbReference type="PROSITE" id="PS50405">
    <property type="entry name" value="GST_CTER"/>
    <property type="match status" value="1"/>
</dbReference>
<dbReference type="GO" id="GO:0003746">
    <property type="term" value="F:translation elongation factor activity"/>
    <property type="evidence" value="ECO:0007669"/>
    <property type="project" value="UniProtKB-UniRule"/>
</dbReference>
<feature type="domain" description="EF-1-gamma C-terminal" evidence="5">
    <location>
        <begin position="264"/>
        <end position="423"/>
    </location>
</feature>
<name>A0A0C3AAB9_9AGAM</name>
<feature type="region of interest" description="Disordered" evidence="4">
    <location>
        <begin position="217"/>
        <end position="271"/>
    </location>
</feature>
<dbReference type="GO" id="GO:0005737">
    <property type="term" value="C:cytoplasm"/>
    <property type="evidence" value="ECO:0007669"/>
    <property type="project" value="TreeGrafter"/>
</dbReference>
<feature type="compositionally biased region" description="Basic and acidic residues" evidence="4">
    <location>
        <begin position="221"/>
        <end position="230"/>
    </location>
</feature>
<dbReference type="EMBL" id="KN822047">
    <property type="protein sequence ID" value="KIM61852.1"/>
    <property type="molecule type" value="Genomic_DNA"/>
</dbReference>
<keyword evidence="9" id="KW-1185">Reference proteome</keyword>
<dbReference type="FunCoup" id="A0A0C3AAB9">
    <property type="interactions" value="616"/>
</dbReference>
<dbReference type="SUPFAM" id="SSF89942">
    <property type="entry name" value="eEF1-gamma domain"/>
    <property type="match status" value="1"/>
</dbReference>
<dbReference type="Pfam" id="PF00043">
    <property type="entry name" value="GST_C"/>
    <property type="match status" value="1"/>
</dbReference>
<keyword evidence="2 3" id="KW-0648">Protein biosynthesis</keyword>
<dbReference type="Pfam" id="PF00647">
    <property type="entry name" value="EF1G"/>
    <property type="match status" value="1"/>
</dbReference>
<dbReference type="CDD" id="cd03044">
    <property type="entry name" value="GST_N_EF1Bgamma"/>
    <property type="match status" value="1"/>
</dbReference>
<dbReference type="STRING" id="1036808.A0A0C3AAB9"/>
<dbReference type="Pfam" id="PF02798">
    <property type="entry name" value="GST_N"/>
    <property type="match status" value="1"/>
</dbReference>
<organism evidence="8 9">
    <name type="scientific">Scleroderma citrinum Foug A</name>
    <dbReference type="NCBI Taxonomy" id="1036808"/>
    <lineage>
        <taxon>Eukaryota</taxon>
        <taxon>Fungi</taxon>
        <taxon>Dikarya</taxon>
        <taxon>Basidiomycota</taxon>
        <taxon>Agaricomycotina</taxon>
        <taxon>Agaricomycetes</taxon>
        <taxon>Agaricomycetidae</taxon>
        <taxon>Boletales</taxon>
        <taxon>Sclerodermatineae</taxon>
        <taxon>Sclerodermataceae</taxon>
        <taxon>Scleroderma</taxon>
    </lineage>
</organism>
<dbReference type="InterPro" id="IPR050802">
    <property type="entry name" value="EF-GSTs"/>
</dbReference>
<dbReference type="SFLD" id="SFLDS00019">
    <property type="entry name" value="Glutathione_Transferase_(cytos"/>
    <property type="match status" value="1"/>
</dbReference>
<evidence type="ECO:0000256" key="4">
    <source>
        <dbReference type="SAM" id="MobiDB-lite"/>
    </source>
</evidence>
<dbReference type="Gene3D" id="3.40.30.10">
    <property type="entry name" value="Glutaredoxin"/>
    <property type="match status" value="1"/>
</dbReference>
<dbReference type="GO" id="GO:0005634">
    <property type="term" value="C:nucleus"/>
    <property type="evidence" value="ECO:0007669"/>
    <property type="project" value="TreeGrafter"/>
</dbReference>
<dbReference type="AlphaFoldDB" id="A0A0C3AAB9"/>
<sequence>MVLVGKLYATPQMRQTLVIKATASVACLELEEPEYKHFEDNKKPEFLAKFPHGKIPALECSNGLNLTEGAAIARYLASLAPNAGLLGGTPEDAAQVDQYVHFAESEIFSSTESTWLMLNGYVPYHKGLHTFSTERLVRALNTLEGILLTRTYLVGERLTLADITVASAIFQSVSFNIDAPLRATLPNTLRHLDLIINQPKIKEVFGQPTFVEKAVQYTPPAKDKKEKEPKPPAAAPAPKKEKPKKEDVVDDDDDVNLVPEEPKPKNPLDLLPKSAFNLEDWKRAYSNKDTRGPGGSLEWFYEHFDREGFSVYRVDFKYNEELTLIFMSSNQIGGFFNRLEASRKYLFGSMGVLGEPNNSIISGVLVLRGQDAKAVVECAPDYESYEYRKLDLENAEDKSFFEGALAWDLEVDGKKFKDGKNFK</sequence>
<dbReference type="InterPro" id="IPR036433">
    <property type="entry name" value="EF1B_G_C_sf"/>
</dbReference>
<dbReference type="InterPro" id="IPR010987">
    <property type="entry name" value="Glutathione-S-Trfase_C-like"/>
</dbReference>
<dbReference type="PANTHER" id="PTHR43986">
    <property type="entry name" value="ELONGATION FACTOR 1-GAMMA"/>
    <property type="match status" value="1"/>
</dbReference>
<dbReference type="SMART" id="SM01183">
    <property type="entry name" value="EF1G"/>
    <property type="match status" value="1"/>
</dbReference>
<dbReference type="InterPro" id="IPR001662">
    <property type="entry name" value="EF1B_G_C"/>
</dbReference>
<dbReference type="InterPro" id="IPR004045">
    <property type="entry name" value="Glutathione_S-Trfase_N"/>
</dbReference>
<evidence type="ECO:0000313" key="8">
    <source>
        <dbReference type="EMBL" id="KIM61852.1"/>
    </source>
</evidence>
<dbReference type="OrthoDB" id="249703at2759"/>
<dbReference type="Gene3D" id="1.20.1050.10">
    <property type="match status" value="1"/>
</dbReference>
<dbReference type="SUPFAM" id="SSF47616">
    <property type="entry name" value="GST C-terminal domain-like"/>
    <property type="match status" value="1"/>
</dbReference>
<evidence type="ECO:0000313" key="9">
    <source>
        <dbReference type="Proteomes" id="UP000053989"/>
    </source>
</evidence>
<keyword evidence="1 3" id="KW-0251">Elongation factor</keyword>
<evidence type="ECO:0008006" key="10">
    <source>
        <dbReference type="Google" id="ProtNLM"/>
    </source>
</evidence>
<dbReference type="InParanoid" id="A0A0C3AAB9"/>
<dbReference type="FunFam" id="3.30.70.1010:FF:000001">
    <property type="entry name" value="Elongation factor 1-gamma 1"/>
    <property type="match status" value="1"/>
</dbReference>
<feature type="domain" description="GST N-terminal" evidence="6">
    <location>
        <begin position="1"/>
        <end position="84"/>
    </location>
</feature>
<dbReference type="InterPro" id="IPR004046">
    <property type="entry name" value="GST_C"/>
</dbReference>
<evidence type="ECO:0000256" key="1">
    <source>
        <dbReference type="ARBA" id="ARBA00022768"/>
    </source>
</evidence>
<dbReference type="FunFam" id="1.20.1050.10:FF:000006">
    <property type="entry name" value="Elongation factor 1 gamma"/>
    <property type="match status" value="1"/>
</dbReference>
<proteinExistence type="predicted"/>
<dbReference type="PROSITE" id="PS50404">
    <property type="entry name" value="GST_NTER"/>
    <property type="match status" value="1"/>
</dbReference>
<dbReference type="InterPro" id="IPR040079">
    <property type="entry name" value="Glutathione_S-Trfase"/>
</dbReference>
<evidence type="ECO:0000259" key="5">
    <source>
        <dbReference type="PROSITE" id="PS50040"/>
    </source>
</evidence>